<organism evidence="22">
    <name type="scientific">freshwater metagenome</name>
    <dbReference type="NCBI Taxonomy" id="449393"/>
    <lineage>
        <taxon>unclassified sequences</taxon>
        <taxon>metagenomes</taxon>
        <taxon>ecological metagenomes</taxon>
    </lineage>
</organism>
<evidence type="ECO:0000256" key="9">
    <source>
        <dbReference type="ARBA" id="ARBA00023140"/>
    </source>
</evidence>
<keyword evidence="8" id="KW-0443">Lipid metabolism</keyword>
<evidence type="ECO:0000256" key="7">
    <source>
        <dbReference type="ARBA" id="ARBA00023002"/>
    </source>
</evidence>
<dbReference type="InterPro" id="IPR036291">
    <property type="entry name" value="NAD(P)-bd_dom_sf"/>
</dbReference>
<gene>
    <name evidence="22" type="ORF">UFOPK3444_01557</name>
</gene>
<reference evidence="22" key="1">
    <citation type="submission" date="2020-05" db="EMBL/GenBank/DDBJ databases">
        <authorList>
            <person name="Chiriac C."/>
            <person name="Salcher M."/>
            <person name="Ghai R."/>
            <person name="Kavagutti S V."/>
        </authorList>
    </citation>
    <scope>NUCLEOTIDE SEQUENCE</scope>
</reference>
<dbReference type="EMBL" id="CAFBLU010000045">
    <property type="protein sequence ID" value="CAB4882332.1"/>
    <property type="molecule type" value="Genomic_DNA"/>
</dbReference>
<evidence type="ECO:0000256" key="20">
    <source>
        <dbReference type="ARBA" id="ARBA00049559"/>
    </source>
</evidence>
<evidence type="ECO:0000256" key="14">
    <source>
        <dbReference type="ARBA" id="ARBA00041063"/>
    </source>
</evidence>
<comment type="subcellular location">
    <subcellularLocation>
        <location evidence="1">Peroxisome</location>
    </subcellularLocation>
</comment>
<evidence type="ECO:0000256" key="10">
    <source>
        <dbReference type="ARBA" id="ARBA00023160"/>
    </source>
</evidence>
<sequence>MPDGHRLPRENAYFSSPDRTGRVEMMGPQVLAEGALNGQVAVVTGGGTNLGLAAAQELAACGAAVVIAGRREEVLAQAVTRIGGDSSFVVADIREDSGAQAIVTSALERHGRLDLLLNNAGGQFWAPAEGISTNGFAAVRRLNVEGSLRMCETAWELAMRIQGSGTIINTTVSPHTGMPGMAHTGAARAAVESLTKDLASQWSSDGVAVVALALGRLATESLKKYPEPIWRTAQQTVPLQRLGSMADYGSLVTLLAGPLGRGLSGTVIDLDGGLANWHGVWPPDETGHEDGLVPTEQRPAG</sequence>
<evidence type="ECO:0000256" key="12">
    <source>
        <dbReference type="ARBA" id="ARBA00038622"/>
    </source>
</evidence>
<comment type="catalytic activity">
    <reaction evidence="18">
        <text>a (2E)-enoyl-CoA + NADPH + H(+) = a 2,3-saturated acyl-CoA + NADP(+)</text>
        <dbReference type="Rhea" id="RHEA:33763"/>
        <dbReference type="ChEBI" id="CHEBI:15378"/>
        <dbReference type="ChEBI" id="CHEBI:57783"/>
        <dbReference type="ChEBI" id="CHEBI:58349"/>
        <dbReference type="ChEBI" id="CHEBI:58856"/>
        <dbReference type="ChEBI" id="CHEBI:65111"/>
        <dbReference type="EC" id="1.3.1.38"/>
    </reaction>
    <physiologicalReaction direction="left-to-right" evidence="18">
        <dbReference type="Rhea" id="RHEA:33764"/>
    </physiologicalReaction>
</comment>
<dbReference type="InterPro" id="IPR002347">
    <property type="entry name" value="SDR_fam"/>
</dbReference>
<comment type="pathway">
    <text evidence="2">Lipid metabolism.</text>
</comment>
<dbReference type="Pfam" id="PF13561">
    <property type="entry name" value="adh_short_C2"/>
    <property type="match status" value="1"/>
</dbReference>
<comment type="catalytic activity">
    <reaction evidence="20">
        <text>(2E)-octenoyl-CoA + NADPH + H(+) = octanoyl-CoA + NADP(+)</text>
        <dbReference type="Rhea" id="RHEA:44952"/>
        <dbReference type="ChEBI" id="CHEBI:15378"/>
        <dbReference type="ChEBI" id="CHEBI:57386"/>
        <dbReference type="ChEBI" id="CHEBI:57783"/>
        <dbReference type="ChEBI" id="CHEBI:58349"/>
        <dbReference type="ChEBI" id="CHEBI:62242"/>
    </reaction>
    <physiologicalReaction direction="left-to-right" evidence="20">
        <dbReference type="Rhea" id="RHEA:44953"/>
    </physiologicalReaction>
</comment>
<dbReference type="PRINTS" id="PR00081">
    <property type="entry name" value="GDHRDH"/>
</dbReference>
<keyword evidence="5" id="KW-0276">Fatty acid metabolism</keyword>
<comment type="catalytic activity">
    <reaction evidence="16">
        <text>(2E)-tetradecenoyl-CoA + NADPH + H(+) = tetradecanoyl-CoA + NADP(+)</text>
        <dbReference type="Rhea" id="RHEA:44968"/>
        <dbReference type="ChEBI" id="CHEBI:15378"/>
        <dbReference type="ChEBI" id="CHEBI:57385"/>
        <dbReference type="ChEBI" id="CHEBI:57783"/>
        <dbReference type="ChEBI" id="CHEBI:58349"/>
        <dbReference type="ChEBI" id="CHEBI:61405"/>
    </reaction>
    <physiologicalReaction direction="left-to-right" evidence="16">
        <dbReference type="Rhea" id="RHEA:44969"/>
    </physiologicalReaction>
</comment>
<accession>A0A6J7EG80</accession>
<comment type="subunit">
    <text evidence="12">Interacts with PEX5, probably required to target it into peroxisomes.</text>
</comment>
<dbReference type="PRINTS" id="PR00080">
    <property type="entry name" value="SDRFAMILY"/>
</dbReference>
<comment type="function">
    <text evidence="11">Participates in chain elongation of fatty acids. Catalyzes the reduction of trans-2-enoyl-CoAs of varying chain lengths from 6:1 to 16:1, having maximum activity with 10:1 CoA. Has no 2,4-dienoyl-CoA reductase activity.</text>
</comment>
<evidence type="ECO:0000256" key="1">
    <source>
        <dbReference type="ARBA" id="ARBA00004275"/>
    </source>
</evidence>
<keyword evidence="6" id="KW-0521">NADP</keyword>
<evidence type="ECO:0000256" key="21">
    <source>
        <dbReference type="SAM" id="MobiDB-lite"/>
    </source>
</evidence>
<evidence type="ECO:0000256" key="13">
    <source>
        <dbReference type="ARBA" id="ARBA00038849"/>
    </source>
</evidence>
<evidence type="ECO:0000256" key="15">
    <source>
        <dbReference type="ARBA" id="ARBA00047570"/>
    </source>
</evidence>
<evidence type="ECO:0000256" key="6">
    <source>
        <dbReference type="ARBA" id="ARBA00022857"/>
    </source>
</evidence>
<evidence type="ECO:0000256" key="5">
    <source>
        <dbReference type="ARBA" id="ARBA00022832"/>
    </source>
</evidence>
<comment type="catalytic activity">
    <reaction evidence="15">
        <text>(2E)-dodecenoyl-CoA + NADPH + H(+) = dodecanoyl-CoA + NADP(+)</text>
        <dbReference type="Rhea" id="RHEA:44964"/>
        <dbReference type="ChEBI" id="CHEBI:15378"/>
        <dbReference type="ChEBI" id="CHEBI:57330"/>
        <dbReference type="ChEBI" id="CHEBI:57375"/>
        <dbReference type="ChEBI" id="CHEBI:57783"/>
        <dbReference type="ChEBI" id="CHEBI:58349"/>
    </reaction>
    <physiologicalReaction direction="left-to-right" evidence="15">
        <dbReference type="Rhea" id="RHEA:44965"/>
    </physiologicalReaction>
</comment>
<keyword evidence="4" id="KW-0597">Phosphoprotein</keyword>
<name>A0A6J7EG80_9ZZZZ</name>
<evidence type="ECO:0000256" key="3">
    <source>
        <dbReference type="ARBA" id="ARBA00022516"/>
    </source>
</evidence>
<evidence type="ECO:0000256" key="16">
    <source>
        <dbReference type="ARBA" id="ARBA00048686"/>
    </source>
</evidence>
<dbReference type="PANTHER" id="PTHR24317:SF7">
    <property type="entry name" value="PEROXISOMAL TRANS-2-ENOYL-COA REDUCTASE"/>
    <property type="match status" value="1"/>
</dbReference>
<evidence type="ECO:0000256" key="18">
    <source>
        <dbReference type="ARBA" id="ARBA00049251"/>
    </source>
</evidence>
<protein>
    <recommendedName>
        <fullName evidence="14">Peroxisomal trans-2-enoyl-CoA reductase</fullName>
        <ecNumber evidence="13">1.3.1.38</ecNumber>
    </recommendedName>
</protein>
<keyword evidence="9" id="KW-0576">Peroxisome</keyword>
<evidence type="ECO:0000313" key="22">
    <source>
        <dbReference type="EMBL" id="CAB4882332.1"/>
    </source>
</evidence>
<dbReference type="GO" id="GO:0005777">
    <property type="term" value="C:peroxisome"/>
    <property type="evidence" value="ECO:0007669"/>
    <property type="project" value="UniProtKB-SubCell"/>
</dbReference>
<keyword evidence="3" id="KW-0444">Lipid biosynthesis</keyword>
<dbReference type="GO" id="GO:0006633">
    <property type="term" value="P:fatty acid biosynthetic process"/>
    <property type="evidence" value="ECO:0007669"/>
    <property type="project" value="UniProtKB-KW"/>
</dbReference>
<keyword evidence="10" id="KW-0275">Fatty acid biosynthesis</keyword>
<dbReference type="Gene3D" id="3.40.50.720">
    <property type="entry name" value="NAD(P)-binding Rossmann-like Domain"/>
    <property type="match status" value="1"/>
</dbReference>
<evidence type="ECO:0000256" key="8">
    <source>
        <dbReference type="ARBA" id="ARBA00023098"/>
    </source>
</evidence>
<dbReference type="PANTHER" id="PTHR24317">
    <property type="entry name" value="PEROXISOMAL TRANS-2-ENOYL-COA REDUCTASE"/>
    <property type="match status" value="1"/>
</dbReference>
<evidence type="ECO:0000256" key="4">
    <source>
        <dbReference type="ARBA" id="ARBA00022553"/>
    </source>
</evidence>
<comment type="catalytic activity">
    <reaction evidence="19">
        <text>(2E)-decenoyl-CoA + NADPH + H(+) = decanoyl-CoA + NADP(+)</text>
        <dbReference type="Rhea" id="RHEA:44960"/>
        <dbReference type="ChEBI" id="CHEBI:15378"/>
        <dbReference type="ChEBI" id="CHEBI:57783"/>
        <dbReference type="ChEBI" id="CHEBI:58349"/>
        <dbReference type="ChEBI" id="CHEBI:61406"/>
        <dbReference type="ChEBI" id="CHEBI:61430"/>
    </reaction>
    <physiologicalReaction direction="left-to-right" evidence="19">
        <dbReference type="Rhea" id="RHEA:44961"/>
    </physiologicalReaction>
</comment>
<feature type="region of interest" description="Disordered" evidence="21">
    <location>
        <begin position="282"/>
        <end position="301"/>
    </location>
</feature>
<dbReference type="AlphaFoldDB" id="A0A6J7EG80"/>
<evidence type="ECO:0000256" key="11">
    <source>
        <dbReference type="ARBA" id="ARBA00037124"/>
    </source>
</evidence>
<proteinExistence type="predicted"/>
<dbReference type="SUPFAM" id="SSF51735">
    <property type="entry name" value="NAD(P)-binding Rossmann-fold domains"/>
    <property type="match status" value="1"/>
</dbReference>
<evidence type="ECO:0000256" key="19">
    <source>
        <dbReference type="ARBA" id="ARBA00049386"/>
    </source>
</evidence>
<dbReference type="InterPro" id="IPR052388">
    <property type="entry name" value="Peroxisomal_t2-enoyl-CoA_red"/>
</dbReference>
<dbReference type="EC" id="1.3.1.38" evidence="13"/>
<comment type="catalytic activity">
    <reaction evidence="17">
        <text>(2E)-hexenoyl-CoA + NADPH + H(+) = hexanoyl-CoA + NADP(+)</text>
        <dbReference type="Rhea" id="RHEA:44956"/>
        <dbReference type="ChEBI" id="CHEBI:15378"/>
        <dbReference type="ChEBI" id="CHEBI:57783"/>
        <dbReference type="ChEBI" id="CHEBI:58349"/>
        <dbReference type="ChEBI" id="CHEBI:62077"/>
        <dbReference type="ChEBI" id="CHEBI:62620"/>
    </reaction>
    <physiologicalReaction direction="left-to-right" evidence="17">
        <dbReference type="Rhea" id="RHEA:44957"/>
    </physiologicalReaction>
</comment>
<evidence type="ECO:0000256" key="17">
    <source>
        <dbReference type="ARBA" id="ARBA00049108"/>
    </source>
</evidence>
<evidence type="ECO:0000256" key="2">
    <source>
        <dbReference type="ARBA" id="ARBA00005189"/>
    </source>
</evidence>
<dbReference type="GO" id="GO:0019166">
    <property type="term" value="F:trans-2-enoyl-CoA reductase (NADPH) activity"/>
    <property type="evidence" value="ECO:0007669"/>
    <property type="project" value="UniProtKB-EC"/>
</dbReference>
<keyword evidence="7" id="KW-0560">Oxidoreductase</keyword>